<dbReference type="Pfam" id="PF13483">
    <property type="entry name" value="Lactamase_B_3"/>
    <property type="match status" value="1"/>
</dbReference>
<sequence length="214" mass="23051">MRLIKHAHACVTFTGGGDGSLLVDPGTFTPDAAELIAGATAVLVTHEHFDHFDDAALAAALDRRPELRVYGPAAVRDKLGAHDGRVVTVRSGDCFEAAGFEIHVHGERHARIHDDIPLVDNVGYLVDGRVFHPGDSYRVPDARVETLLLPTSGPWTKFGEAADFVRAVRPARMIQVHELMLSELGQNSARMLLGEKGLTGLPLEILPPGESTEA</sequence>
<dbReference type="InterPro" id="IPR036866">
    <property type="entry name" value="RibonucZ/Hydroxyglut_hydro"/>
</dbReference>
<dbReference type="Proteomes" id="UP000199645">
    <property type="component" value="Unassembled WGS sequence"/>
</dbReference>
<dbReference type="PANTHER" id="PTHR43546:SF3">
    <property type="entry name" value="UPF0173 METAL-DEPENDENT HYDROLASE MJ1163"/>
    <property type="match status" value="1"/>
</dbReference>
<evidence type="ECO:0000313" key="2">
    <source>
        <dbReference type="Proteomes" id="UP000199645"/>
    </source>
</evidence>
<keyword evidence="2" id="KW-1185">Reference proteome</keyword>
<evidence type="ECO:0000313" key="1">
    <source>
        <dbReference type="EMBL" id="SFE94630.1"/>
    </source>
</evidence>
<dbReference type="SUPFAM" id="SSF56281">
    <property type="entry name" value="Metallo-hydrolase/oxidoreductase"/>
    <property type="match status" value="1"/>
</dbReference>
<dbReference type="Gene3D" id="3.60.15.10">
    <property type="entry name" value="Ribonuclease Z/Hydroxyacylglutathione hydrolase-like"/>
    <property type="match status" value="1"/>
</dbReference>
<organism evidence="1 2">
    <name type="scientific">Actinoplanes philippinensis</name>
    <dbReference type="NCBI Taxonomy" id="35752"/>
    <lineage>
        <taxon>Bacteria</taxon>
        <taxon>Bacillati</taxon>
        <taxon>Actinomycetota</taxon>
        <taxon>Actinomycetes</taxon>
        <taxon>Micromonosporales</taxon>
        <taxon>Micromonosporaceae</taxon>
        <taxon>Actinoplanes</taxon>
    </lineage>
</organism>
<name>A0A1I2EQY6_9ACTN</name>
<accession>A0A1I2EQY6</accession>
<gene>
    <name evidence="1" type="ORF">SAMN05421541_104622</name>
</gene>
<dbReference type="InterPro" id="IPR050114">
    <property type="entry name" value="UPF0173_UPF0282_UlaG_hydrolase"/>
</dbReference>
<dbReference type="AlphaFoldDB" id="A0A1I2EQY6"/>
<reference evidence="1 2" key="1">
    <citation type="submission" date="2016-10" db="EMBL/GenBank/DDBJ databases">
        <authorList>
            <person name="de Groot N.N."/>
        </authorList>
    </citation>
    <scope>NUCLEOTIDE SEQUENCE [LARGE SCALE GENOMIC DNA]</scope>
    <source>
        <strain evidence="1 2">DSM 43019</strain>
    </source>
</reference>
<dbReference type="STRING" id="35752.SAMN05421541_104622"/>
<dbReference type="RefSeq" id="WP_093613765.1">
    <property type="nucleotide sequence ID" value="NZ_BOMT01000096.1"/>
</dbReference>
<proteinExistence type="predicted"/>
<protein>
    <submittedName>
        <fullName evidence="1">L-ascorbate metabolism protein UlaG, beta-lactamase superfamily</fullName>
    </submittedName>
</protein>
<dbReference type="EMBL" id="FONV01000004">
    <property type="protein sequence ID" value="SFE94630.1"/>
    <property type="molecule type" value="Genomic_DNA"/>
</dbReference>
<dbReference type="PANTHER" id="PTHR43546">
    <property type="entry name" value="UPF0173 METAL-DEPENDENT HYDROLASE MJ1163-RELATED"/>
    <property type="match status" value="1"/>
</dbReference>
<dbReference type="OrthoDB" id="3190691at2"/>